<feature type="region of interest" description="Pyrophosphorylase" evidence="20">
    <location>
        <begin position="1"/>
        <end position="228"/>
    </location>
</feature>
<dbReference type="GO" id="GO:0008360">
    <property type="term" value="P:regulation of cell shape"/>
    <property type="evidence" value="ECO:0007669"/>
    <property type="project" value="UniProtKB-KW"/>
</dbReference>
<dbReference type="EC" id="2.7.7.23" evidence="20"/>
<feature type="binding site" evidence="20">
    <location>
        <position position="364"/>
    </location>
    <ligand>
        <name>UDP-N-acetyl-alpha-D-glucosamine</name>
        <dbReference type="ChEBI" id="CHEBI:57705"/>
    </ligand>
</feature>
<name>A0A0D8IA78_9CLOT</name>
<evidence type="ECO:0000256" key="3">
    <source>
        <dbReference type="ARBA" id="ARBA00005208"/>
    </source>
</evidence>
<evidence type="ECO:0000313" key="23">
    <source>
        <dbReference type="Proteomes" id="UP000035704"/>
    </source>
</evidence>
<feature type="binding site" evidence="20">
    <location>
        <position position="22"/>
    </location>
    <ligand>
        <name>UDP-N-acetyl-alpha-D-glucosamine</name>
        <dbReference type="ChEBI" id="CHEBI:57705"/>
    </ligand>
</feature>
<evidence type="ECO:0000256" key="13">
    <source>
        <dbReference type="ARBA" id="ARBA00022984"/>
    </source>
</evidence>
<keyword evidence="10 20" id="KW-0677">Repeat</keyword>
<dbReference type="SUPFAM" id="SSF53448">
    <property type="entry name" value="Nucleotide-diphospho-sugar transferases"/>
    <property type="match status" value="1"/>
</dbReference>
<evidence type="ECO:0000256" key="16">
    <source>
        <dbReference type="ARBA" id="ARBA00023316"/>
    </source>
</evidence>
<keyword evidence="23" id="KW-1185">Reference proteome</keyword>
<feature type="region of interest" description="Linker" evidence="20">
    <location>
        <begin position="229"/>
        <end position="249"/>
    </location>
</feature>
<feature type="binding site" evidence="20">
    <location>
        <position position="438"/>
    </location>
    <ligand>
        <name>acetyl-CoA</name>
        <dbReference type="ChEBI" id="CHEBI:57288"/>
    </ligand>
</feature>
<dbReference type="GO" id="GO:0016020">
    <property type="term" value="C:membrane"/>
    <property type="evidence" value="ECO:0007669"/>
    <property type="project" value="GOC"/>
</dbReference>
<dbReference type="NCBIfam" id="TIGR01173">
    <property type="entry name" value="glmU"/>
    <property type="match status" value="1"/>
</dbReference>
<comment type="catalytic activity">
    <reaction evidence="17 20">
        <text>alpha-D-glucosamine 1-phosphate + acetyl-CoA = N-acetyl-alpha-D-glucosamine 1-phosphate + CoA + H(+)</text>
        <dbReference type="Rhea" id="RHEA:13725"/>
        <dbReference type="ChEBI" id="CHEBI:15378"/>
        <dbReference type="ChEBI" id="CHEBI:57287"/>
        <dbReference type="ChEBI" id="CHEBI:57288"/>
        <dbReference type="ChEBI" id="CHEBI:57776"/>
        <dbReference type="ChEBI" id="CHEBI:58516"/>
        <dbReference type="EC" id="2.3.1.157"/>
    </reaction>
</comment>
<dbReference type="RefSeq" id="WP_044824617.1">
    <property type="nucleotide sequence ID" value="NZ_CP009687.1"/>
</dbReference>
<dbReference type="InterPro" id="IPR005882">
    <property type="entry name" value="Bifunctional_GlmU"/>
</dbReference>
<evidence type="ECO:0000256" key="4">
    <source>
        <dbReference type="ARBA" id="ARBA00007707"/>
    </source>
</evidence>
<feature type="binding site" evidence="20">
    <location>
        <begin position="77"/>
        <end position="78"/>
    </location>
    <ligand>
        <name>UDP-N-acetyl-alpha-D-glucosamine</name>
        <dbReference type="ChEBI" id="CHEBI:57705"/>
    </ligand>
</feature>
<evidence type="ECO:0000256" key="10">
    <source>
        <dbReference type="ARBA" id="ARBA00022737"/>
    </source>
</evidence>
<feature type="binding site" evidence="20">
    <location>
        <position position="349"/>
    </location>
    <ligand>
        <name>UDP-N-acetyl-alpha-D-glucosamine</name>
        <dbReference type="ChEBI" id="CHEBI:57705"/>
    </ligand>
</feature>
<dbReference type="OrthoDB" id="9775031at2"/>
<feature type="binding site" evidence="20">
    <location>
        <position position="138"/>
    </location>
    <ligand>
        <name>UDP-N-acetyl-alpha-D-glucosamine</name>
        <dbReference type="ChEBI" id="CHEBI:57705"/>
    </ligand>
</feature>
<comment type="subcellular location">
    <subcellularLocation>
        <location evidence="1 20">Cytoplasm</location>
    </subcellularLocation>
</comment>
<dbReference type="Gene3D" id="2.160.10.10">
    <property type="entry name" value="Hexapeptide repeat proteins"/>
    <property type="match status" value="1"/>
</dbReference>
<comment type="pathway">
    <text evidence="20">Bacterial outer membrane biogenesis; LPS lipid A biosynthesis.</text>
</comment>
<feature type="binding site" evidence="20">
    <location>
        <position position="403"/>
    </location>
    <ligand>
        <name>acetyl-CoA</name>
        <dbReference type="ChEBI" id="CHEBI:57288"/>
    </ligand>
</feature>
<dbReference type="Proteomes" id="UP000035704">
    <property type="component" value="Chromosome"/>
</dbReference>
<evidence type="ECO:0000256" key="15">
    <source>
        <dbReference type="ARBA" id="ARBA00023315"/>
    </source>
</evidence>
<dbReference type="GO" id="GO:0019134">
    <property type="term" value="F:glucosamine-1-phosphate N-acetyltransferase activity"/>
    <property type="evidence" value="ECO:0007669"/>
    <property type="project" value="UniProtKB-UniRule"/>
</dbReference>
<evidence type="ECO:0000256" key="19">
    <source>
        <dbReference type="ARBA" id="ARBA00049628"/>
    </source>
</evidence>
<sequence>MKLQAIILAAGAGTRMKSKLPKVLHKVCGESMLQHVIHAADQANIKECVVVVGHGAEEVKNSLTENIKTAMQKERLGTGHAVMMAYDQLITEGTVLILNGDGPLITEETLKELVVYHQKEKYSATVLTADLENPYGYGRIVRGVDRELVKIVEEKDASEEQKSIKEINSGLYCFDAKALREALPRITKENAQGEYYLTDALSIIAAMGKSIGVYKTKDYEDIMAVNSKSQLAQVETIMRRRIAEKHMEEGVTIIHPSHTYIEKKVQIGRDTIIYPGAVLSGTTMIGEDCVIGGNTRIEDAKIGDAVTIHDSTIIKSTVGEHTTIGPYAYLRPGSNIGKHVKIGDFVEVKNSTIGDYSKASHLAYIGDAEVGAHVNIGCGVVFVNYDGKNKHKAVVHDHAFIGSNSNLIAPVVVEEHGYVASGSTITKSVEKGALAIARSHQQNKAGWVQRKGLLKTKEE</sequence>
<feature type="binding site" evidence="20">
    <location>
        <begin position="384"/>
        <end position="385"/>
    </location>
    <ligand>
        <name>acetyl-CoA</name>
        <dbReference type="ChEBI" id="CHEBI:57288"/>
    </ligand>
</feature>
<evidence type="ECO:0000256" key="9">
    <source>
        <dbReference type="ARBA" id="ARBA00022723"/>
    </source>
</evidence>
<dbReference type="STRING" id="84022.CACET_c01040"/>
<comment type="function">
    <text evidence="19 20">Catalyzes the last two sequential reactions in the de novo biosynthetic pathway for UDP-N-acetylglucosamine (UDP-GlcNAc). The C-terminal domain catalyzes the transfer of acetyl group from acetyl coenzyme A to glucosamine-1-phosphate (GlcN-1-P) to produce N-acetylglucosamine-1-phosphate (GlcNAc-1-P), which is converted into UDP-GlcNAc by the transfer of uridine 5-monophosphate (from uridine 5-triphosphate), a reaction catalyzed by the N-terminal domain.</text>
</comment>
<keyword evidence="12 20" id="KW-0133">Cell shape</keyword>
<proteinExistence type="inferred from homology"/>
<evidence type="ECO:0000256" key="6">
    <source>
        <dbReference type="ARBA" id="ARBA00022490"/>
    </source>
</evidence>
<comment type="cofactor">
    <cofactor evidence="20">
        <name>Mg(2+)</name>
        <dbReference type="ChEBI" id="CHEBI:18420"/>
    </cofactor>
    <text evidence="20">Binds 1 Mg(2+) ion per subunit.</text>
</comment>
<feature type="binding site" evidence="20">
    <location>
        <position position="421"/>
    </location>
    <ligand>
        <name>acetyl-CoA</name>
        <dbReference type="ChEBI" id="CHEBI:57288"/>
    </ligand>
</feature>
<keyword evidence="15 20" id="KW-0012">Acyltransferase</keyword>
<feature type="binding site" evidence="20">
    <location>
        <position position="72"/>
    </location>
    <ligand>
        <name>UDP-N-acetyl-alpha-D-glucosamine</name>
        <dbReference type="ChEBI" id="CHEBI:57705"/>
    </ligand>
</feature>
<evidence type="ECO:0000256" key="11">
    <source>
        <dbReference type="ARBA" id="ARBA00022842"/>
    </source>
</evidence>
<dbReference type="GO" id="GO:0000902">
    <property type="term" value="P:cell morphogenesis"/>
    <property type="evidence" value="ECO:0007669"/>
    <property type="project" value="UniProtKB-UniRule"/>
</dbReference>
<dbReference type="InterPro" id="IPR029044">
    <property type="entry name" value="Nucleotide-diphossugar_trans"/>
</dbReference>
<dbReference type="PATRIC" id="fig|84022.5.peg.3969"/>
<dbReference type="KEGG" id="cace:CACET_c01040"/>
<comment type="pathway">
    <text evidence="2 20">Nucleotide-sugar biosynthesis; UDP-N-acetyl-alpha-D-glucosamine biosynthesis; N-acetyl-alpha-D-glucosamine 1-phosphate from alpha-D-glucosamine 6-phosphate (route II): step 2/2.</text>
</comment>
<evidence type="ECO:0000256" key="20">
    <source>
        <dbReference type="HAMAP-Rule" id="MF_01631"/>
    </source>
</evidence>
<dbReference type="InterPro" id="IPR001451">
    <property type="entry name" value="Hexapep"/>
</dbReference>
<feature type="region of interest" description="N-acetyltransferase" evidence="20">
    <location>
        <begin position="250"/>
        <end position="459"/>
    </location>
</feature>
<dbReference type="InterPro" id="IPR050065">
    <property type="entry name" value="GlmU-like"/>
</dbReference>
<evidence type="ECO:0000256" key="7">
    <source>
        <dbReference type="ARBA" id="ARBA00022679"/>
    </source>
</evidence>
<feature type="binding site" evidence="20">
    <location>
        <begin position="8"/>
        <end position="11"/>
    </location>
    <ligand>
        <name>UDP-N-acetyl-alpha-D-glucosamine</name>
        <dbReference type="ChEBI" id="CHEBI:57705"/>
    </ligand>
</feature>
<dbReference type="GO" id="GO:0006048">
    <property type="term" value="P:UDP-N-acetylglucosamine biosynthetic process"/>
    <property type="evidence" value="ECO:0007669"/>
    <property type="project" value="UniProtKB-UniPathway"/>
</dbReference>
<evidence type="ECO:0000256" key="12">
    <source>
        <dbReference type="ARBA" id="ARBA00022960"/>
    </source>
</evidence>
<dbReference type="Pfam" id="PF00483">
    <property type="entry name" value="NTP_transferase"/>
    <property type="match status" value="1"/>
</dbReference>
<evidence type="ECO:0000256" key="14">
    <source>
        <dbReference type="ARBA" id="ARBA00023268"/>
    </source>
</evidence>
<keyword evidence="7 20" id="KW-0808">Transferase</keyword>
<feature type="binding site" evidence="20">
    <location>
        <position position="168"/>
    </location>
    <ligand>
        <name>UDP-N-acetyl-alpha-D-glucosamine</name>
        <dbReference type="ChEBI" id="CHEBI:57705"/>
    </ligand>
</feature>
<evidence type="ECO:0000313" key="22">
    <source>
        <dbReference type="EMBL" id="AKL93622.1"/>
    </source>
</evidence>
<evidence type="ECO:0000256" key="2">
    <source>
        <dbReference type="ARBA" id="ARBA00005166"/>
    </source>
</evidence>
<keyword evidence="13 20" id="KW-0573">Peptidoglycan synthesis</keyword>
<dbReference type="HAMAP" id="MF_01631">
    <property type="entry name" value="GlmU"/>
    <property type="match status" value="1"/>
</dbReference>
<reference evidence="22 23" key="1">
    <citation type="submission" date="2014-10" db="EMBL/GenBank/DDBJ databases">
        <title>Genome sequence of Clostridium aceticum DSM 1496.</title>
        <authorList>
            <person name="Poehlein A."/>
            <person name="Schiel-Bengelsdorf B."/>
            <person name="Gottschalk G."/>
            <person name="Duerre P."/>
            <person name="Daniel R."/>
        </authorList>
    </citation>
    <scope>NUCLEOTIDE SEQUENCE [LARGE SCALE GENOMIC DNA]</scope>
    <source>
        <strain evidence="22 23">DSM 1496</strain>
    </source>
</reference>
<feature type="binding site" evidence="20">
    <location>
        <position position="226"/>
    </location>
    <ligand>
        <name>Mg(2+)</name>
        <dbReference type="ChEBI" id="CHEBI:18420"/>
    </ligand>
</feature>
<feature type="binding site" evidence="20">
    <location>
        <position position="101"/>
    </location>
    <ligand>
        <name>Mg(2+)</name>
        <dbReference type="ChEBI" id="CHEBI:18420"/>
    </ligand>
</feature>
<dbReference type="GO" id="GO:0009252">
    <property type="term" value="P:peptidoglycan biosynthetic process"/>
    <property type="evidence" value="ECO:0007669"/>
    <property type="project" value="UniProtKB-UniRule"/>
</dbReference>
<dbReference type="Pfam" id="PF00132">
    <property type="entry name" value="Hexapep"/>
    <property type="match status" value="2"/>
</dbReference>
<accession>A0A0D8IA78</accession>
<gene>
    <name evidence="22" type="primary">gluM</name>
    <name evidence="20" type="synonym">glmU</name>
    <name evidence="22" type="ORF">CACET_c01040</name>
</gene>
<evidence type="ECO:0000256" key="17">
    <source>
        <dbReference type="ARBA" id="ARBA00048247"/>
    </source>
</evidence>
<dbReference type="InterPro" id="IPR011004">
    <property type="entry name" value="Trimer_LpxA-like_sf"/>
</dbReference>
<dbReference type="InterPro" id="IPR038009">
    <property type="entry name" value="GlmU_C_LbH"/>
</dbReference>
<dbReference type="CDD" id="cd02540">
    <property type="entry name" value="GT2_GlmU_N_bac"/>
    <property type="match status" value="1"/>
</dbReference>
<dbReference type="InterPro" id="IPR005835">
    <property type="entry name" value="NTP_transferase_dom"/>
</dbReference>
<dbReference type="AlphaFoldDB" id="A0A0D8IA78"/>
<dbReference type="NCBIfam" id="NF010934">
    <property type="entry name" value="PRK14354.1"/>
    <property type="match status" value="1"/>
</dbReference>
<comment type="pathway">
    <text evidence="3 20">Nucleotide-sugar biosynthesis; UDP-N-acetyl-alpha-D-glucosamine biosynthesis; UDP-N-acetyl-alpha-D-glucosamine from N-acetyl-alpha-D-glucosamine 1-phosphate: step 1/1.</text>
</comment>
<comment type="similarity">
    <text evidence="4 20">In the C-terminal section; belongs to the transferase hexapeptide repeat family.</text>
</comment>
<feature type="binding site" evidence="20">
    <location>
        <position position="226"/>
    </location>
    <ligand>
        <name>UDP-N-acetyl-alpha-D-glucosamine</name>
        <dbReference type="ChEBI" id="CHEBI:57705"/>
    </ligand>
</feature>
<feature type="domain" description="Nucleotidyl transferase" evidence="21">
    <location>
        <begin position="5"/>
        <end position="222"/>
    </location>
</feature>
<comment type="subunit">
    <text evidence="20">Homotrimer.</text>
</comment>
<dbReference type="UniPathway" id="UPA00973"/>
<dbReference type="GO" id="GO:0005737">
    <property type="term" value="C:cytoplasm"/>
    <property type="evidence" value="ECO:0007669"/>
    <property type="project" value="UniProtKB-SubCell"/>
</dbReference>
<dbReference type="PANTHER" id="PTHR43584:SF3">
    <property type="entry name" value="BIFUNCTIONAL PROTEIN GLMU"/>
    <property type="match status" value="1"/>
</dbReference>
<evidence type="ECO:0000256" key="8">
    <source>
        <dbReference type="ARBA" id="ARBA00022695"/>
    </source>
</evidence>
<organism evidence="22 23">
    <name type="scientific">Clostridium aceticum</name>
    <dbReference type="NCBI Taxonomy" id="84022"/>
    <lineage>
        <taxon>Bacteria</taxon>
        <taxon>Bacillati</taxon>
        <taxon>Bacillota</taxon>
        <taxon>Clostridia</taxon>
        <taxon>Eubacteriales</taxon>
        <taxon>Clostridiaceae</taxon>
        <taxon>Clostridium</taxon>
    </lineage>
</organism>
<dbReference type="PANTHER" id="PTHR43584">
    <property type="entry name" value="NUCLEOTIDYL TRANSFERASE"/>
    <property type="match status" value="1"/>
</dbReference>
<comment type="catalytic activity">
    <reaction evidence="18 20">
        <text>N-acetyl-alpha-D-glucosamine 1-phosphate + UTP + H(+) = UDP-N-acetyl-alpha-D-glucosamine + diphosphate</text>
        <dbReference type="Rhea" id="RHEA:13509"/>
        <dbReference type="ChEBI" id="CHEBI:15378"/>
        <dbReference type="ChEBI" id="CHEBI:33019"/>
        <dbReference type="ChEBI" id="CHEBI:46398"/>
        <dbReference type="ChEBI" id="CHEBI:57705"/>
        <dbReference type="ChEBI" id="CHEBI:57776"/>
        <dbReference type="EC" id="2.7.7.23"/>
    </reaction>
</comment>
<feature type="binding site" evidence="20">
    <location>
        <position position="375"/>
    </location>
    <ligand>
        <name>UDP-N-acetyl-alpha-D-glucosamine</name>
        <dbReference type="ChEBI" id="CHEBI:57705"/>
    </ligand>
</feature>
<keyword evidence="9 20" id="KW-0479">Metal-binding</keyword>
<protein>
    <recommendedName>
        <fullName evidence="20">Bifunctional protein GlmU</fullName>
    </recommendedName>
    <domain>
        <recommendedName>
            <fullName evidence="20">UDP-N-acetylglucosamine pyrophosphorylase</fullName>
            <ecNumber evidence="20">2.7.7.23</ecNumber>
        </recommendedName>
        <alternativeName>
            <fullName evidence="20">N-acetylglucosamine-1-phosphate uridyltransferase</fullName>
        </alternativeName>
    </domain>
    <domain>
        <recommendedName>
            <fullName evidence="20">Glucosamine-1-phosphate N-acetyltransferase</fullName>
            <ecNumber evidence="20">2.3.1.157</ecNumber>
        </recommendedName>
    </domain>
</protein>
<dbReference type="EC" id="2.3.1.157" evidence="20"/>
<evidence type="ECO:0000256" key="1">
    <source>
        <dbReference type="ARBA" id="ARBA00004496"/>
    </source>
</evidence>
<keyword evidence="14 20" id="KW-0511">Multifunctional enzyme</keyword>
<dbReference type="SUPFAM" id="SSF51161">
    <property type="entry name" value="Trimeric LpxA-like enzymes"/>
    <property type="match status" value="1"/>
</dbReference>
<dbReference type="GO" id="GO:0071555">
    <property type="term" value="P:cell wall organization"/>
    <property type="evidence" value="ECO:0007669"/>
    <property type="project" value="UniProtKB-KW"/>
</dbReference>
<evidence type="ECO:0000256" key="18">
    <source>
        <dbReference type="ARBA" id="ARBA00048493"/>
    </source>
</evidence>
<dbReference type="GO" id="GO:0000287">
    <property type="term" value="F:magnesium ion binding"/>
    <property type="evidence" value="ECO:0007669"/>
    <property type="project" value="UniProtKB-UniRule"/>
</dbReference>
<feature type="binding site" evidence="20">
    <location>
        <position position="153"/>
    </location>
    <ligand>
        <name>UDP-N-acetyl-alpha-D-glucosamine</name>
        <dbReference type="ChEBI" id="CHEBI:57705"/>
    </ligand>
</feature>
<dbReference type="GO" id="GO:0009245">
    <property type="term" value="P:lipid A biosynthetic process"/>
    <property type="evidence" value="ECO:0007669"/>
    <property type="project" value="UniProtKB-UniRule"/>
</dbReference>
<dbReference type="Gene3D" id="3.90.550.10">
    <property type="entry name" value="Spore Coat Polysaccharide Biosynthesis Protein SpsA, Chain A"/>
    <property type="match status" value="1"/>
</dbReference>
<keyword evidence="8 20" id="KW-0548">Nucleotidyltransferase</keyword>
<comment type="caution">
    <text evidence="20">Lacks conserved residue(s) required for the propagation of feature annotation.</text>
</comment>
<dbReference type="CDD" id="cd03353">
    <property type="entry name" value="LbH_GlmU_C"/>
    <property type="match status" value="1"/>
</dbReference>
<feature type="active site" description="Proton acceptor" evidence="20">
    <location>
        <position position="361"/>
    </location>
</feature>
<evidence type="ECO:0000259" key="21">
    <source>
        <dbReference type="Pfam" id="PF00483"/>
    </source>
</evidence>
<keyword evidence="16 20" id="KW-0961">Cell wall biogenesis/degradation</keyword>
<dbReference type="EMBL" id="CP009687">
    <property type="protein sequence ID" value="AKL93622.1"/>
    <property type="molecule type" value="Genomic_DNA"/>
</dbReference>
<keyword evidence="11 20" id="KW-0460">Magnesium</keyword>
<evidence type="ECO:0000256" key="5">
    <source>
        <dbReference type="ARBA" id="ARBA00007947"/>
    </source>
</evidence>
<dbReference type="GO" id="GO:0003977">
    <property type="term" value="F:UDP-N-acetylglucosamine diphosphorylase activity"/>
    <property type="evidence" value="ECO:0007669"/>
    <property type="project" value="UniProtKB-UniRule"/>
</dbReference>
<comment type="similarity">
    <text evidence="5 20">In the N-terminal section; belongs to the N-acetylglucosamine-1-phosphate uridyltransferase family.</text>
</comment>
<keyword evidence="6 20" id="KW-0963">Cytoplasm</keyword>
<dbReference type="UniPathway" id="UPA00113">
    <property type="reaction ID" value="UER00532"/>
</dbReference>
<feature type="binding site" evidence="20">
    <location>
        <position position="331"/>
    </location>
    <ligand>
        <name>UDP-N-acetyl-alpha-D-glucosamine</name>
        <dbReference type="ChEBI" id="CHEBI:57705"/>
    </ligand>
</feature>